<evidence type="ECO:0000313" key="2">
    <source>
        <dbReference type="EMBL" id="GAA0223012.1"/>
    </source>
</evidence>
<dbReference type="Proteomes" id="UP001500416">
    <property type="component" value="Unassembled WGS sequence"/>
</dbReference>
<comment type="caution">
    <text evidence="2">The sequence shown here is derived from an EMBL/GenBank/DDBJ whole genome shotgun (WGS) entry which is preliminary data.</text>
</comment>
<feature type="region of interest" description="Disordered" evidence="1">
    <location>
        <begin position="1"/>
        <end position="37"/>
    </location>
</feature>
<sequence length="88" mass="9724">MNANGSCTHGLTSEYPSTAAPIMPAQEKAKVSRRNTRTPRVRVAVIVMPVSQPRHRPVDHYPWTASRGYGQAYPGTTREPTDSAPRLH</sequence>
<evidence type="ECO:0000256" key="1">
    <source>
        <dbReference type="SAM" id="MobiDB-lite"/>
    </source>
</evidence>
<gene>
    <name evidence="2" type="ORF">GCM10010492_21440</name>
</gene>
<keyword evidence="3" id="KW-1185">Reference proteome</keyword>
<organism evidence="2 3">
    <name type="scientific">Saccharothrix mutabilis subsp. mutabilis</name>
    <dbReference type="NCBI Taxonomy" id="66855"/>
    <lineage>
        <taxon>Bacteria</taxon>
        <taxon>Bacillati</taxon>
        <taxon>Actinomycetota</taxon>
        <taxon>Actinomycetes</taxon>
        <taxon>Pseudonocardiales</taxon>
        <taxon>Pseudonocardiaceae</taxon>
        <taxon>Saccharothrix</taxon>
    </lineage>
</organism>
<reference evidence="2 3" key="1">
    <citation type="journal article" date="2019" name="Int. J. Syst. Evol. Microbiol.">
        <title>The Global Catalogue of Microorganisms (GCM) 10K type strain sequencing project: providing services to taxonomists for standard genome sequencing and annotation.</title>
        <authorList>
            <consortium name="The Broad Institute Genomics Platform"/>
            <consortium name="The Broad Institute Genome Sequencing Center for Infectious Disease"/>
            <person name="Wu L."/>
            <person name="Ma J."/>
        </authorList>
    </citation>
    <scope>NUCLEOTIDE SEQUENCE [LARGE SCALE GENOMIC DNA]</scope>
    <source>
        <strain evidence="2 3">JCM 3380</strain>
    </source>
</reference>
<feature type="region of interest" description="Disordered" evidence="1">
    <location>
        <begin position="54"/>
        <end position="88"/>
    </location>
</feature>
<accession>A0ABN0TJ57</accession>
<proteinExistence type="predicted"/>
<feature type="compositionally biased region" description="Polar residues" evidence="1">
    <location>
        <begin position="1"/>
        <end position="16"/>
    </location>
</feature>
<dbReference type="EMBL" id="BAAABU010000003">
    <property type="protein sequence ID" value="GAA0223012.1"/>
    <property type="molecule type" value="Genomic_DNA"/>
</dbReference>
<protein>
    <submittedName>
        <fullName evidence="2">Uncharacterized protein</fullName>
    </submittedName>
</protein>
<name>A0ABN0TJ57_9PSEU</name>
<evidence type="ECO:0000313" key="3">
    <source>
        <dbReference type="Proteomes" id="UP001500416"/>
    </source>
</evidence>